<sequence length="73" mass="8538">MIIPNQHRIKSLYLSNSFIIDDIFSSTRIELELTRLEILILNKIPSIYFENLLKCLLVLPYLSSLIINCEDQV</sequence>
<reference evidence="2" key="1">
    <citation type="submission" date="2021-02" db="EMBL/GenBank/DDBJ databases">
        <authorList>
            <person name="Nowell W R."/>
        </authorList>
    </citation>
    <scope>NUCLEOTIDE SEQUENCE</scope>
</reference>
<comment type="caution">
    <text evidence="2">The sequence shown here is derived from an EMBL/GenBank/DDBJ whole genome shotgun (WGS) entry which is preliminary data.</text>
</comment>
<name>A0A818UYR5_9BILA</name>
<dbReference type="AlphaFoldDB" id="A0A818UYR5"/>
<accession>A0A818UYR5</accession>
<evidence type="ECO:0000313" key="2">
    <source>
        <dbReference type="EMBL" id="CAF3707382.1"/>
    </source>
</evidence>
<dbReference type="EMBL" id="CAJNOO010003168">
    <property type="protein sequence ID" value="CAF1322043.1"/>
    <property type="molecule type" value="Genomic_DNA"/>
</dbReference>
<proteinExistence type="predicted"/>
<evidence type="ECO:0000313" key="3">
    <source>
        <dbReference type="Proteomes" id="UP000663823"/>
    </source>
</evidence>
<dbReference type="Proteomes" id="UP000663823">
    <property type="component" value="Unassembled WGS sequence"/>
</dbReference>
<protein>
    <submittedName>
        <fullName evidence="2">Uncharacterized protein</fullName>
    </submittedName>
</protein>
<dbReference type="EMBL" id="CAJOAX010001340">
    <property type="protein sequence ID" value="CAF3707382.1"/>
    <property type="molecule type" value="Genomic_DNA"/>
</dbReference>
<dbReference type="Proteomes" id="UP000663882">
    <property type="component" value="Unassembled WGS sequence"/>
</dbReference>
<evidence type="ECO:0000313" key="1">
    <source>
        <dbReference type="EMBL" id="CAF1322043.1"/>
    </source>
</evidence>
<organism evidence="2 3">
    <name type="scientific">Rotaria sordida</name>
    <dbReference type="NCBI Taxonomy" id="392033"/>
    <lineage>
        <taxon>Eukaryota</taxon>
        <taxon>Metazoa</taxon>
        <taxon>Spiralia</taxon>
        <taxon>Gnathifera</taxon>
        <taxon>Rotifera</taxon>
        <taxon>Eurotatoria</taxon>
        <taxon>Bdelloidea</taxon>
        <taxon>Philodinida</taxon>
        <taxon>Philodinidae</taxon>
        <taxon>Rotaria</taxon>
    </lineage>
</organism>
<gene>
    <name evidence="2" type="ORF">OTI717_LOCUS12944</name>
    <name evidence="1" type="ORF">RFH988_LOCUS30815</name>
</gene>